<dbReference type="Proteomes" id="UP000029264">
    <property type="component" value="Unassembled WGS sequence"/>
</dbReference>
<dbReference type="EMBL" id="JPEO01000021">
    <property type="protein sequence ID" value="KFZ36277.1"/>
    <property type="molecule type" value="Genomic_DNA"/>
</dbReference>
<evidence type="ECO:0000313" key="2">
    <source>
        <dbReference type="Proteomes" id="UP000029264"/>
    </source>
</evidence>
<dbReference type="RefSeq" id="WP_037445401.1">
    <property type="nucleotide sequence ID" value="NZ_JPEO01000021.1"/>
</dbReference>
<reference evidence="1 2" key="1">
    <citation type="submission" date="2014-06" db="EMBL/GenBank/DDBJ databases">
        <title>Shewanella sp. YQH10.</title>
        <authorList>
            <person name="Liu Y."/>
            <person name="Zeng R."/>
        </authorList>
    </citation>
    <scope>NUCLEOTIDE SEQUENCE [LARGE SCALE GENOMIC DNA]</scope>
    <source>
        <strain evidence="1 2">YQH10</strain>
    </source>
</reference>
<keyword evidence="2" id="KW-1185">Reference proteome</keyword>
<dbReference type="STRING" id="1515746.HR45_17390"/>
<protein>
    <recommendedName>
        <fullName evidence="3">CopL family metal-binding regulatory protein</fullName>
    </recommendedName>
</protein>
<accession>A0A094JAM2</accession>
<name>A0A094JAM2_9GAMM</name>
<proteinExistence type="predicted"/>
<sequence length="118" mass="11936">MRNLLLVVSLILALVGQGLVANHSFAMSMPQSASTATTQVAHSSDMACCQSATGCKCHMSGDHCATSAGCSAHCSATSAVADLGAVLLSSPVTQRINVPLWSVQTALAAVQTPPPNQA</sequence>
<evidence type="ECO:0000313" key="1">
    <source>
        <dbReference type="EMBL" id="KFZ36277.1"/>
    </source>
</evidence>
<comment type="caution">
    <text evidence="1">The sequence shown here is derived from an EMBL/GenBank/DDBJ whole genome shotgun (WGS) entry which is preliminary data.</text>
</comment>
<dbReference type="AlphaFoldDB" id="A0A094JAM2"/>
<organism evidence="1 2">
    <name type="scientific">Shewanella mangrovi</name>
    <dbReference type="NCBI Taxonomy" id="1515746"/>
    <lineage>
        <taxon>Bacteria</taxon>
        <taxon>Pseudomonadati</taxon>
        <taxon>Pseudomonadota</taxon>
        <taxon>Gammaproteobacteria</taxon>
        <taxon>Alteromonadales</taxon>
        <taxon>Shewanellaceae</taxon>
        <taxon>Shewanella</taxon>
    </lineage>
</organism>
<evidence type="ECO:0008006" key="3">
    <source>
        <dbReference type="Google" id="ProtNLM"/>
    </source>
</evidence>
<gene>
    <name evidence="1" type="ORF">HR45_17390</name>
</gene>